<comment type="caution">
    <text evidence="2">The sequence shown here is derived from an EMBL/GenBank/DDBJ whole genome shotgun (WGS) entry which is preliminary data.</text>
</comment>
<dbReference type="OrthoDB" id="1668230at2759"/>
<evidence type="ECO:0000256" key="1">
    <source>
        <dbReference type="SAM" id="MobiDB-lite"/>
    </source>
</evidence>
<evidence type="ECO:0000313" key="2">
    <source>
        <dbReference type="EMBL" id="RMI96852.1"/>
    </source>
</evidence>
<accession>A0A3M2QV16</accession>
<dbReference type="AlphaFoldDB" id="A0A3M2QV16"/>
<name>A0A3M2QV16_9HYPO</name>
<dbReference type="Proteomes" id="UP000277212">
    <property type="component" value="Unassembled WGS sequence"/>
</dbReference>
<evidence type="ECO:0000313" key="3">
    <source>
        <dbReference type="Proteomes" id="UP000277212"/>
    </source>
</evidence>
<sequence>MARTVSPAREINFPHRPDPRPPIVYSDNNPYGCIEGDFYLILIDPDTILMLPSYDSQSDLVFGPVWSEEDLAWEARKTCVVYEDVFKASSPHPRIAEIIPTLPFHPTLEIHRNYIRTPKKVDLFCYGNTIYEMMTTFWPGDGTGLPFKEREDMYIRGEFPSLEDQYPGAVVHKCWNYQYGDVREVKEAIFRFLGENGFEVDDDVLRDLKPMGLFNGHMRESSPEEVGESTPDE</sequence>
<reference evidence="2 3" key="1">
    <citation type="submission" date="2017-06" db="EMBL/GenBank/DDBJ databases">
        <title>Comparative genomic analysis of Ambrosia Fusariam Clade fungi.</title>
        <authorList>
            <person name="Stajich J.E."/>
            <person name="Carrillo J."/>
            <person name="Kijimoto T."/>
            <person name="Eskalen A."/>
            <person name="O'Donnell K."/>
            <person name="Kasson M."/>
        </authorList>
    </citation>
    <scope>NUCLEOTIDE SEQUENCE [LARGE SCALE GENOMIC DNA]</scope>
    <source>
        <strain evidence="2">UCR3666</strain>
    </source>
</reference>
<feature type="region of interest" description="Disordered" evidence="1">
    <location>
        <begin position="1"/>
        <end position="21"/>
    </location>
</feature>
<gene>
    <name evidence="2" type="ORF">CDV36_016296</name>
</gene>
<dbReference type="EMBL" id="NKUJ01000886">
    <property type="protein sequence ID" value="RMI96852.1"/>
    <property type="molecule type" value="Genomic_DNA"/>
</dbReference>
<evidence type="ECO:0008006" key="4">
    <source>
        <dbReference type="Google" id="ProtNLM"/>
    </source>
</evidence>
<organism evidence="2 3">
    <name type="scientific">Fusarium kuroshium</name>
    <dbReference type="NCBI Taxonomy" id="2010991"/>
    <lineage>
        <taxon>Eukaryota</taxon>
        <taxon>Fungi</taxon>
        <taxon>Dikarya</taxon>
        <taxon>Ascomycota</taxon>
        <taxon>Pezizomycotina</taxon>
        <taxon>Sordariomycetes</taxon>
        <taxon>Hypocreomycetidae</taxon>
        <taxon>Hypocreales</taxon>
        <taxon>Nectriaceae</taxon>
        <taxon>Fusarium</taxon>
        <taxon>Fusarium solani species complex</taxon>
    </lineage>
</organism>
<protein>
    <recommendedName>
        <fullName evidence="4">Protein kinase domain-containing protein</fullName>
    </recommendedName>
</protein>
<proteinExistence type="predicted"/>
<keyword evidence="3" id="KW-1185">Reference proteome</keyword>